<feature type="region of interest" description="Disordered" evidence="1">
    <location>
        <begin position="142"/>
        <end position="200"/>
    </location>
</feature>
<keyword evidence="3" id="KW-1185">Reference proteome</keyword>
<protein>
    <submittedName>
        <fullName evidence="2">Uncharacterized protein</fullName>
    </submittedName>
</protein>
<feature type="region of interest" description="Disordered" evidence="1">
    <location>
        <begin position="102"/>
        <end position="128"/>
    </location>
</feature>
<accession>A0ABM6RBT9</accession>
<organism evidence="2 3">
    <name type="scientific">Phaeobacter inhibens</name>
    <dbReference type="NCBI Taxonomy" id="221822"/>
    <lineage>
        <taxon>Bacteria</taxon>
        <taxon>Pseudomonadati</taxon>
        <taxon>Pseudomonadota</taxon>
        <taxon>Alphaproteobacteria</taxon>
        <taxon>Rhodobacterales</taxon>
        <taxon>Roseobacteraceae</taxon>
        <taxon>Phaeobacter</taxon>
    </lineage>
</organism>
<reference evidence="2 3" key="2">
    <citation type="journal article" date="2017" name="Int. J. Syst. Evol. Microbiol.">
        <title>Adaptation of Surface-Associated Bacteria to the Open Ocean: A Genomically Distinct Subpopulation of Phaeobacter gallaeciensis Colonizes Pacific Mesozooplankton.</title>
        <authorList>
            <person name="Freese H.M."/>
            <person name="Methner A."/>
            <person name="Overmann J."/>
        </authorList>
    </citation>
    <scope>NUCLEOTIDE SEQUENCE [LARGE SCALE GENOMIC DNA]</scope>
    <source>
        <strain evidence="2 3">P66</strain>
    </source>
</reference>
<feature type="compositionally biased region" description="Low complexity" evidence="1">
    <location>
        <begin position="164"/>
        <end position="174"/>
    </location>
</feature>
<name>A0ABM6RBT9_9RHOB</name>
<dbReference type="Proteomes" id="UP000236536">
    <property type="component" value="Chromosome"/>
</dbReference>
<gene>
    <name evidence="2" type="ORF">PhaeoP66_00973</name>
</gene>
<dbReference type="EMBL" id="CP010705">
    <property type="protein sequence ID" value="AUQ93777.1"/>
    <property type="molecule type" value="Genomic_DNA"/>
</dbReference>
<feature type="compositionally biased region" description="Basic and acidic residues" evidence="1">
    <location>
        <begin position="175"/>
        <end position="188"/>
    </location>
</feature>
<evidence type="ECO:0000256" key="1">
    <source>
        <dbReference type="SAM" id="MobiDB-lite"/>
    </source>
</evidence>
<proteinExistence type="predicted"/>
<sequence>MRKSAVPPQTPRCQRNGCLHEHWPHGQKAGLSAPLPFDDGWRLHLQRMAASCKACAAQGRRPAIRPQDFANVAPRASSPSSHPPVANPPRALFTLFTHISARLTDDRSPQRSRSNRPAAPPTKTTQDWLRIRMVLRKIAVGTPGNAGADKDILSARPHPGLTRASAAAPPSSSARDIKKTKIVDRRPQDQISPAQHDVSP</sequence>
<reference evidence="2 3" key="1">
    <citation type="journal article" date="2017" name="Genome Biol. Evol.">
        <title>Trajectories and Drivers of Genome Evolution in Surface-Associated Marine Phaeobacter.</title>
        <authorList>
            <person name="Freese H.M."/>
            <person name="Sikorski J."/>
            <person name="Bunk B."/>
            <person name="Scheuner C."/>
            <person name="Meier-Kolthoff J.P."/>
            <person name="Sproer C."/>
            <person name="Gram L."/>
            <person name="Overmann J."/>
        </authorList>
    </citation>
    <scope>NUCLEOTIDE SEQUENCE [LARGE SCALE GENOMIC DNA]</scope>
    <source>
        <strain evidence="2 3">P66</strain>
    </source>
</reference>
<evidence type="ECO:0000313" key="3">
    <source>
        <dbReference type="Proteomes" id="UP000236536"/>
    </source>
</evidence>
<evidence type="ECO:0000313" key="2">
    <source>
        <dbReference type="EMBL" id="AUQ93777.1"/>
    </source>
</evidence>